<reference evidence="6" key="2">
    <citation type="submission" date="2015-01" db="EMBL/GenBank/DDBJ databases">
        <title>Evolutionary Origins and Diversification of the Mycorrhizal Mutualists.</title>
        <authorList>
            <consortium name="DOE Joint Genome Institute"/>
            <consortium name="Mycorrhizal Genomics Consortium"/>
            <person name="Kohler A."/>
            <person name="Kuo A."/>
            <person name="Nagy L.G."/>
            <person name="Floudas D."/>
            <person name="Copeland A."/>
            <person name="Barry K.W."/>
            <person name="Cichocki N."/>
            <person name="Veneault-Fourrey C."/>
            <person name="LaButti K."/>
            <person name="Lindquist E.A."/>
            <person name="Lipzen A."/>
            <person name="Lundell T."/>
            <person name="Morin E."/>
            <person name="Murat C."/>
            <person name="Riley R."/>
            <person name="Ohm R."/>
            <person name="Sun H."/>
            <person name="Tunlid A."/>
            <person name="Henrissat B."/>
            <person name="Grigoriev I.V."/>
            <person name="Hibbett D.S."/>
            <person name="Martin F."/>
        </authorList>
    </citation>
    <scope>NUCLEOTIDE SEQUENCE [LARGE SCALE GENOMIC DNA]</scope>
    <source>
        <strain evidence="6">ATCC 200175</strain>
    </source>
</reference>
<organism evidence="5 6">
    <name type="scientific">Paxillus involutus ATCC 200175</name>
    <dbReference type="NCBI Taxonomy" id="664439"/>
    <lineage>
        <taxon>Eukaryota</taxon>
        <taxon>Fungi</taxon>
        <taxon>Dikarya</taxon>
        <taxon>Basidiomycota</taxon>
        <taxon>Agaricomycotina</taxon>
        <taxon>Agaricomycetes</taxon>
        <taxon>Agaricomycetidae</taxon>
        <taxon>Boletales</taxon>
        <taxon>Paxilineae</taxon>
        <taxon>Paxillaceae</taxon>
        <taxon>Paxillus</taxon>
    </lineage>
</organism>
<dbReference type="GO" id="GO:0006508">
    <property type="term" value="P:proteolysis"/>
    <property type="evidence" value="ECO:0007669"/>
    <property type="project" value="UniProtKB-KW"/>
</dbReference>
<keyword evidence="2" id="KW-0645">Protease</keyword>
<dbReference type="OrthoDB" id="2976051at2759"/>
<protein>
    <recommendedName>
        <fullName evidence="4">Ubiquitin-like protease family profile domain-containing protein</fullName>
    </recommendedName>
</protein>
<dbReference type="HOGENOM" id="CLU_2564715_0_0_1"/>
<accession>A0A0C9SPS0</accession>
<feature type="non-terminal residue" evidence="5">
    <location>
        <position position="84"/>
    </location>
</feature>
<dbReference type="Gene3D" id="3.40.395.10">
    <property type="entry name" value="Adenoviral Proteinase, Chain A"/>
    <property type="match status" value="1"/>
</dbReference>
<evidence type="ECO:0000256" key="2">
    <source>
        <dbReference type="ARBA" id="ARBA00022670"/>
    </source>
</evidence>
<dbReference type="AlphaFoldDB" id="A0A0C9SPS0"/>
<dbReference type="GO" id="GO:0019783">
    <property type="term" value="F:ubiquitin-like protein peptidase activity"/>
    <property type="evidence" value="ECO:0007669"/>
    <property type="project" value="UniProtKB-ARBA"/>
</dbReference>
<dbReference type="GO" id="GO:0008234">
    <property type="term" value="F:cysteine-type peptidase activity"/>
    <property type="evidence" value="ECO:0007669"/>
    <property type="project" value="InterPro"/>
</dbReference>
<proteinExistence type="inferred from homology"/>
<sequence>AVFSTHDLTRIHYNAPDEILWKATARTLFWSKDVWIIPIHRPSLVGHWVVCIVYFSCKELQLFDSLGEQKPWRADVQVSFCSFI</sequence>
<dbReference type="Pfam" id="PF02902">
    <property type="entry name" value="Peptidase_C48"/>
    <property type="match status" value="1"/>
</dbReference>
<dbReference type="SUPFAM" id="SSF54001">
    <property type="entry name" value="Cysteine proteinases"/>
    <property type="match status" value="1"/>
</dbReference>
<dbReference type="EMBL" id="KN819496">
    <property type="protein sequence ID" value="KIJ09169.1"/>
    <property type="molecule type" value="Genomic_DNA"/>
</dbReference>
<comment type="similarity">
    <text evidence="1">Belongs to the peptidase C48 family.</text>
</comment>
<evidence type="ECO:0000256" key="3">
    <source>
        <dbReference type="ARBA" id="ARBA00022801"/>
    </source>
</evidence>
<keyword evidence="3" id="KW-0378">Hydrolase</keyword>
<reference evidence="5 6" key="1">
    <citation type="submission" date="2014-06" db="EMBL/GenBank/DDBJ databases">
        <authorList>
            <consortium name="DOE Joint Genome Institute"/>
            <person name="Kuo A."/>
            <person name="Kohler A."/>
            <person name="Nagy L.G."/>
            <person name="Floudas D."/>
            <person name="Copeland A."/>
            <person name="Barry K.W."/>
            <person name="Cichocki N."/>
            <person name="Veneault-Fourrey C."/>
            <person name="LaButti K."/>
            <person name="Lindquist E.A."/>
            <person name="Lipzen A."/>
            <person name="Lundell T."/>
            <person name="Morin E."/>
            <person name="Murat C."/>
            <person name="Sun H."/>
            <person name="Tunlid A."/>
            <person name="Henrissat B."/>
            <person name="Grigoriev I.V."/>
            <person name="Hibbett D.S."/>
            <person name="Martin F."/>
            <person name="Nordberg H.P."/>
            <person name="Cantor M.N."/>
            <person name="Hua S.X."/>
        </authorList>
    </citation>
    <scope>NUCLEOTIDE SEQUENCE [LARGE SCALE GENOMIC DNA]</scope>
    <source>
        <strain evidence="5 6">ATCC 200175</strain>
    </source>
</reference>
<evidence type="ECO:0000313" key="6">
    <source>
        <dbReference type="Proteomes" id="UP000053647"/>
    </source>
</evidence>
<name>A0A0C9SPS0_PAXIN</name>
<dbReference type="Proteomes" id="UP000053647">
    <property type="component" value="Unassembled WGS sequence"/>
</dbReference>
<feature type="non-terminal residue" evidence="5">
    <location>
        <position position="1"/>
    </location>
</feature>
<keyword evidence="6" id="KW-1185">Reference proteome</keyword>
<gene>
    <name evidence="5" type="ORF">PAXINDRAFT_41719</name>
</gene>
<dbReference type="InterPro" id="IPR038765">
    <property type="entry name" value="Papain-like_cys_pep_sf"/>
</dbReference>
<evidence type="ECO:0000313" key="5">
    <source>
        <dbReference type="EMBL" id="KIJ09169.1"/>
    </source>
</evidence>
<feature type="domain" description="Ubiquitin-like protease family profile" evidence="4">
    <location>
        <begin position="23"/>
        <end position="71"/>
    </location>
</feature>
<evidence type="ECO:0000259" key="4">
    <source>
        <dbReference type="Pfam" id="PF02902"/>
    </source>
</evidence>
<evidence type="ECO:0000256" key="1">
    <source>
        <dbReference type="ARBA" id="ARBA00005234"/>
    </source>
</evidence>
<dbReference type="InterPro" id="IPR003653">
    <property type="entry name" value="Peptidase_C48_C"/>
</dbReference>